<name>A0A813GEP3_POLGL</name>
<dbReference type="InterPro" id="IPR050955">
    <property type="entry name" value="Plant_Biomass_Hydrol_Est"/>
</dbReference>
<dbReference type="GO" id="GO:0008236">
    <property type="term" value="F:serine-type peptidase activity"/>
    <property type="evidence" value="ECO:0007669"/>
    <property type="project" value="InterPro"/>
</dbReference>
<accession>A0A813GEP3</accession>
<dbReference type="OrthoDB" id="430448at2759"/>
<feature type="domain" description="Peptidase S9 prolyl oligopeptidase catalytic" evidence="4">
    <location>
        <begin position="133"/>
        <end position="251"/>
    </location>
</feature>
<dbReference type="AlphaFoldDB" id="A0A813GEP3"/>
<keyword evidence="6" id="KW-1185">Reference proteome</keyword>
<dbReference type="Proteomes" id="UP000654075">
    <property type="component" value="Unassembled WGS sequence"/>
</dbReference>
<keyword evidence="1" id="KW-0732">Signal</keyword>
<keyword evidence="2" id="KW-0378">Hydrolase</keyword>
<evidence type="ECO:0000256" key="3">
    <source>
        <dbReference type="SAM" id="MobiDB-lite"/>
    </source>
</evidence>
<dbReference type="PANTHER" id="PTHR43037:SF5">
    <property type="entry name" value="FERULOYL ESTERASE"/>
    <property type="match status" value="1"/>
</dbReference>
<dbReference type="InterPro" id="IPR029058">
    <property type="entry name" value="AB_hydrolase_fold"/>
</dbReference>
<dbReference type="GO" id="GO:0006508">
    <property type="term" value="P:proteolysis"/>
    <property type="evidence" value="ECO:0007669"/>
    <property type="project" value="InterPro"/>
</dbReference>
<evidence type="ECO:0000256" key="2">
    <source>
        <dbReference type="ARBA" id="ARBA00022801"/>
    </source>
</evidence>
<dbReference type="PANTHER" id="PTHR43037">
    <property type="entry name" value="UNNAMED PRODUCT-RELATED"/>
    <property type="match status" value="1"/>
</dbReference>
<gene>
    <name evidence="5" type="ORF">PGLA1383_LOCUS40849</name>
</gene>
<reference evidence="5" key="1">
    <citation type="submission" date="2021-02" db="EMBL/GenBank/DDBJ databases">
        <authorList>
            <person name="Dougan E. K."/>
            <person name="Rhodes N."/>
            <person name="Thang M."/>
            <person name="Chan C."/>
        </authorList>
    </citation>
    <scope>NUCLEOTIDE SEQUENCE</scope>
</reference>
<feature type="region of interest" description="Disordered" evidence="3">
    <location>
        <begin position="374"/>
        <end position="457"/>
    </location>
</feature>
<comment type="caution">
    <text evidence="5">The sequence shown here is derived from an EMBL/GenBank/DDBJ whole genome shotgun (WGS) entry which is preliminary data.</text>
</comment>
<evidence type="ECO:0000313" key="6">
    <source>
        <dbReference type="Proteomes" id="UP000654075"/>
    </source>
</evidence>
<protein>
    <recommendedName>
        <fullName evidence="4">Peptidase S9 prolyl oligopeptidase catalytic domain-containing protein</fullName>
    </recommendedName>
</protein>
<proteinExistence type="predicted"/>
<evidence type="ECO:0000256" key="1">
    <source>
        <dbReference type="ARBA" id="ARBA00022729"/>
    </source>
</evidence>
<dbReference type="Gene3D" id="3.40.50.1820">
    <property type="entry name" value="alpha/beta hydrolase"/>
    <property type="match status" value="1"/>
</dbReference>
<evidence type="ECO:0000313" key="5">
    <source>
        <dbReference type="EMBL" id="CAE8623608.1"/>
    </source>
</evidence>
<dbReference type="EMBL" id="CAJNNV010028200">
    <property type="protein sequence ID" value="CAE8623608.1"/>
    <property type="molecule type" value="Genomic_DNA"/>
</dbReference>
<organism evidence="5 6">
    <name type="scientific">Polarella glacialis</name>
    <name type="common">Dinoflagellate</name>
    <dbReference type="NCBI Taxonomy" id="89957"/>
    <lineage>
        <taxon>Eukaryota</taxon>
        <taxon>Sar</taxon>
        <taxon>Alveolata</taxon>
        <taxon>Dinophyceae</taxon>
        <taxon>Suessiales</taxon>
        <taxon>Suessiaceae</taxon>
        <taxon>Polarella</taxon>
    </lineage>
</organism>
<dbReference type="SUPFAM" id="SSF53474">
    <property type="entry name" value="alpha/beta-Hydrolases"/>
    <property type="match status" value="1"/>
</dbReference>
<dbReference type="Pfam" id="PF00326">
    <property type="entry name" value="Peptidase_S9"/>
    <property type="match status" value="1"/>
</dbReference>
<evidence type="ECO:0000259" key="4">
    <source>
        <dbReference type="Pfam" id="PF00326"/>
    </source>
</evidence>
<dbReference type="InterPro" id="IPR001375">
    <property type="entry name" value="Peptidase_S9_cat"/>
</dbReference>
<sequence length="497" mass="52469">MALWSDPLGSSSGSFVTSLSSFVLQGEGFGKSACTIYEVCDVAQRGEAPYLFVWLHGADGGGGIPEKDMQAMQRRLGRRTVFFVPMNPSAASDGLRFFWGVSYTKKQNKNALGFVFGEFHQEYLDALTGAVRQAKLEVNASRVLVGGYSMGGFGAYQLGSHAPDLFHAVISAAGYGLGTLEPPNAGFGAPQPESSDIFQAFLDQHVPRLAQVPGVFVVHSPADSISSFNDAAAIVGALQAHGGNAELLIVSEDAANTDPNRKKKQKLGHSYFNYALLHDTSEVLLYAQLRRVLEEERSEAQCRVLPPPFEMSAFPSEPMPQPFFRVEGGRTLGLSEQTAEEASLNWGTVIDLENTPPVVPRGSIRAALGTAWSNAPAVPGSARPPEPAGSPTGARRAGTPARSNALAVLGSARPPEPAGSPTGARRAGPPRGSVGLASATLARETSRSPRGSVNWAPPTALTASARHAPSLGLRPTPVRPAVVSHTCYWRLAGSMTG</sequence>